<feature type="transmembrane region" description="Helical" evidence="4">
    <location>
        <begin position="391"/>
        <end position="412"/>
    </location>
</feature>
<gene>
    <name evidence="5" type="ORF">K490DRAFT_76138</name>
</gene>
<dbReference type="GO" id="GO:0022857">
    <property type="term" value="F:transmembrane transporter activity"/>
    <property type="evidence" value="ECO:0007669"/>
    <property type="project" value="InterPro"/>
</dbReference>
<dbReference type="GO" id="GO:0016020">
    <property type="term" value="C:membrane"/>
    <property type="evidence" value="ECO:0007669"/>
    <property type="project" value="UniProtKB-SubCell"/>
</dbReference>
<feature type="transmembrane region" description="Helical" evidence="4">
    <location>
        <begin position="261"/>
        <end position="281"/>
    </location>
</feature>
<sequence length="457" mass="49829">MDITPVNTLDRQHLSDHHQKVQTDKSNSAVTEVDSAQYKNGLKRFLTPSTYREEPPPDGGLQAWIQVFVGFLSLVCIWGYLNSWGVFQSHYVAEFDTTQSTVSWIVSFQICLLNLLSSVSGRLFDAGYYRPTFACGAVLQVLSIMMTSLCTKYWQVFLAQGLCGGIAAGLLWCPAVSLITTYFAKRRCIALAFVLSGSSVGGLIFPIIYQHLQPKIGFGWTVRVIGFIELGLFAVVLTLARTRINPRPSGPFFDPESFKDPSYTLFTIGTFIMYWAVYNAFFYINSYAEDIINIPSSQSLTLLYLMNGVSIAGRIIPAIFADRYFGAINTFIFLTAIAGIVMYCWSAVSSLTSLEIWAAFYGFFGSGLQGLFGAALAGLTTDLRKMGVRMGMVLSIGSVAALTGSPIAGALIQHDGGSYIGMQVFGGSCLCACAAIVTMAALAGKGYTILNIWKTIQ</sequence>
<keyword evidence="4" id="KW-0472">Membrane</keyword>
<keyword evidence="6" id="KW-1185">Reference proteome</keyword>
<dbReference type="SUPFAM" id="SSF103473">
    <property type="entry name" value="MFS general substrate transporter"/>
    <property type="match status" value="1"/>
</dbReference>
<accession>A0A9P4LRZ3</accession>
<feature type="transmembrane region" description="Helical" evidence="4">
    <location>
        <begin position="220"/>
        <end position="240"/>
    </location>
</feature>
<proteinExistence type="inferred from homology"/>
<protein>
    <submittedName>
        <fullName evidence="5">MFS general substrate transporter</fullName>
    </submittedName>
</protein>
<comment type="subcellular location">
    <subcellularLocation>
        <location evidence="1">Membrane</location>
        <topology evidence="1">Multi-pass membrane protein</topology>
    </subcellularLocation>
</comment>
<feature type="transmembrane region" description="Helical" evidence="4">
    <location>
        <begin position="301"/>
        <end position="320"/>
    </location>
</feature>
<evidence type="ECO:0000256" key="4">
    <source>
        <dbReference type="SAM" id="Phobius"/>
    </source>
</evidence>
<dbReference type="InterPro" id="IPR036259">
    <property type="entry name" value="MFS_trans_sf"/>
</dbReference>
<comment type="similarity">
    <text evidence="2">Belongs to the major facilitator superfamily. Monocarboxylate porter (TC 2.A.1.13) family.</text>
</comment>
<evidence type="ECO:0000313" key="6">
    <source>
        <dbReference type="Proteomes" id="UP000799776"/>
    </source>
</evidence>
<dbReference type="PANTHER" id="PTHR11360:SF130">
    <property type="entry name" value="MAJOR FACILITATOR SUPERFAMILY (MFS) PROFILE DOMAIN-CONTAINING PROTEIN-RELATED"/>
    <property type="match status" value="1"/>
</dbReference>
<feature type="transmembrane region" description="Helical" evidence="4">
    <location>
        <begin position="101"/>
        <end position="121"/>
    </location>
</feature>
<organism evidence="5 6">
    <name type="scientific">Saccharata proteae CBS 121410</name>
    <dbReference type="NCBI Taxonomy" id="1314787"/>
    <lineage>
        <taxon>Eukaryota</taxon>
        <taxon>Fungi</taxon>
        <taxon>Dikarya</taxon>
        <taxon>Ascomycota</taxon>
        <taxon>Pezizomycotina</taxon>
        <taxon>Dothideomycetes</taxon>
        <taxon>Dothideomycetes incertae sedis</taxon>
        <taxon>Botryosphaeriales</taxon>
        <taxon>Saccharataceae</taxon>
        <taxon>Saccharata</taxon>
    </lineage>
</organism>
<keyword evidence="4" id="KW-0812">Transmembrane</keyword>
<dbReference type="CDD" id="cd17352">
    <property type="entry name" value="MFS_MCT_SLC16"/>
    <property type="match status" value="1"/>
</dbReference>
<feature type="transmembrane region" description="Helical" evidence="4">
    <location>
        <begin position="360"/>
        <end position="379"/>
    </location>
</feature>
<feature type="region of interest" description="Disordered" evidence="3">
    <location>
        <begin position="1"/>
        <end position="26"/>
    </location>
</feature>
<comment type="caution">
    <text evidence="5">The sequence shown here is derived from an EMBL/GenBank/DDBJ whole genome shotgun (WGS) entry which is preliminary data.</text>
</comment>
<reference evidence="5" key="1">
    <citation type="journal article" date="2020" name="Stud. Mycol.">
        <title>101 Dothideomycetes genomes: a test case for predicting lifestyles and emergence of pathogens.</title>
        <authorList>
            <person name="Haridas S."/>
            <person name="Albert R."/>
            <person name="Binder M."/>
            <person name="Bloem J."/>
            <person name="Labutti K."/>
            <person name="Salamov A."/>
            <person name="Andreopoulos B."/>
            <person name="Baker S."/>
            <person name="Barry K."/>
            <person name="Bills G."/>
            <person name="Bluhm B."/>
            <person name="Cannon C."/>
            <person name="Castanera R."/>
            <person name="Culley D."/>
            <person name="Daum C."/>
            <person name="Ezra D."/>
            <person name="Gonzalez J."/>
            <person name="Henrissat B."/>
            <person name="Kuo A."/>
            <person name="Liang C."/>
            <person name="Lipzen A."/>
            <person name="Lutzoni F."/>
            <person name="Magnuson J."/>
            <person name="Mondo S."/>
            <person name="Nolan M."/>
            <person name="Ohm R."/>
            <person name="Pangilinan J."/>
            <person name="Park H.-J."/>
            <person name="Ramirez L."/>
            <person name="Alfaro M."/>
            <person name="Sun H."/>
            <person name="Tritt A."/>
            <person name="Yoshinaga Y."/>
            <person name="Zwiers L.-H."/>
            <person name="Turgeon B."/>
            <person name="Goodwin S."/>
            <person name="Spatafora J."/>
            <person name="Crous P."/>
            <person name="Grigoriev I."/>
        </authorList>
    </citation>
    <scope>NUCLEOTIDE SEQUENCE</scope>
    <source>
        <strain evidence="5">CBS 121410</strain>
    </source>
</reference>
<dbReference type="EMBL" id="ML978748">
    <property type="protein sequence ID" value="KAF2084030.1"/>
    <property type="molecule type" value="Genomic_DNA"/>
</dbReference>
<feature type="transmembrane region" description="Helical" evidence="4">
    <location>
        <begin position="424"/>
        <end position="444"/>
    </location>
</feature>
<evidence type="ECO:0000313" key="5">
    <source>
        <dbReference type="EMBL" id="KAF2084030.1"/>
    </source>
</evidence>
<feature type="transmembrane region" description="Helical" evidence="4">
    <location>
        <begin position="61"/>
        <end position="81"/>
    </location>
</feature>
<dbReference type="Gene3D" id="1.20.1250.20">
    <property type="entry name" value="MFS general substrate transporter like domains"/>
    <property type="match status" value="2"/>
</dbReference>
<dbReference type="PANTHER" id="PTHR11360">
    <property type="entry name" value="MONOCARBOXYLATE TRANSPORTER"/>
    <property type="match status" value="1"/>
</dbReference>
<feature type="transmembrane region" description="Helical" evidence="4">
    <location>
        <begin position="327"/>
        <end position="348"/>
    </location>
</feature>
<feature type="transmembrane region" description="Helical" evidence="4">
    <location>
        <begin position="153"/>
        <end position="176"/>
    </location>
</feature>
<feature type="transmembrane region" description="Helical" evidence="4">
    <location>
        <begin position="188"/>
        <end position="208"/>
    </location>
</feature>
<keyword evidence="4" id="KW-1133">Transmembrane helix</keyword>
<dbReference type="Proteomes" id="UP000799776">
    <property type="component" value="Unassembled WGS sequence"/>
</dbReference>
<feature type="compositionally biased region" description="Basic and acidic residues" evidence="3">
    <location>
        <begin position="10"/>
        <end position="23"/>
    </location>
</feature>
<dbReference type="InterPro" id="IPR050327">
    <property type="entry name" value="Proton-linked_MCT"/>
</dbReference>
<dbReference type="AlphaFoldDB" id="A0A9P4LRZ3"/>
<dbReference type="InterPro" id="IPR011701">
    <property type="entry name" value="MFS"/>
</dbReference>
<evidence type="ECO:0000256" key="3">
    <source>
        <dbReference type="SAM" id="MobiDB-lite"/>
    </source>
</evidence>
<dbReference type="Pfam" id="PF07690">
    <property type="entry name" value="MFS_1"/>
    <property type="match status" value="1"/>
</dbReference>
<evidence type="ECO:0000256" key="1">
    <source>
        <dbReference type="ARBA" id="ARBA00004141"/>
    </source>
</evidence>
<name>A0A9P4LRZ3_9PEZI</name>
<dbReference type="OrthoDB" id="6499973at2759"/>
<evidence type="ECO:0000256" key="2">
    <source>
        <dbReference type="ARBA" id="ARBA00006727"/>
    </source>
</evidence>